<feature type="domain" description="Fumarylacetoacetase-like C-terminal" evidence="3">
    <location>
        <begin position="74"/>
        <end position="278"/>
    </location>
</feature>
<dbReference type="InterPro" id="IPR036663">
    <property type="entry name" value="Fumarylacetoacetase_C_sf"/>
</dbReference>
<evidence type="ECO:0000256" key="2">
    <source>
        <dbReference type="ARBA" id="ARBA00022723"/>
    </source>
</evidence>
<evidence type="ECO:0000259" key="3">
    <source>
        <dbReference type="Pfam" id="PF01557"/>
    </source>
</evidence>
<dbReference type="OrthoDB" id="5197601at2"/>
<name>A0A844HSP5_9RHOB</name>
<proteinExistence type="inferred from homology"/>
<comment type="caution">
    <text evidence="4">The sequence shown here is derived from an EMBL/GenBank/DDBJ whole genome shotgun (WGS) entry which is preliminary data.</text>
</comment>
<sequence length="292" mass="32026">MKLARFTQAGQTRIGKVEGNRIIDLSPVLGADAPMREVLADLPRLRASLEAATGPAFALDAVRLEVSVPDPQKFLAIGMNYQKHADEARAAGITIPTSQMWFNKQVSCLNAPFDPVVKPEASDKVDYEIELGVVIGRRCRHVAREDARSVIAGYVIVNDVSARDWLPRSPTFTLGKSFDTHGPVGPWITTDDEIRDPLDLGMRLWVNGELRQDGRTSDMIYDIYDQIEYLSTVMTLEPGDILATGTPSGIGAPTGRFLKPGDRMRLEIEALGMIESEIIAETVPARVAEPAQ</sequence>
<dbReference type="GO" id="GO:0016853">
    <property type="term" value="F:isomerase activity"/>
    <property type="evidence" value="ECO:0007669"/>
    <property type="project" value="UniProtKB-KW"/>
</dbReference>
<evidence type="ECO:0000313" key="5">
    <source>
        <dbReference type="Proteomes" id="UP000449846"/>
    </source>
</evidence>
<dbReference type="RefSeq" id="WP_155041320.1">
    <property type="nucleotide sequence ID" value="NZ_JBHGCD010000019.1"/>
</dbReference>
<dbReference type="AlphaFoldDB" id="A0A844HSP5"/>
<comment type="similarity">
    <text evidence="1">Belongs to the FAH family.</text>
</comment>
<dbReference type="SUPFAM" id="SSF56529">
    <property type="entry name" value="FAH"/>
    <property type="match status" value="1"/>
</dbReference>
<evidence type="ECO:0000256" key="1">
    <source>
        <dbReference type="ARBA" id="ARBA00010211"/>
    </source>
</evidence>
<dbReference type="EMBL" id="WMIG01000015">
    <property type="protein sequence ID" value="MTH61357.1"/>
    <property type="molecule type" value="Genomic_DNA"/>
</dbReference>
<dbReference type="PANTHER" id="PTHR42796:SF4">
    <property type="entry name" value="FUMARYLACETOACETATE HYDROLASE DOMAIN-CONTAINING PROTEIN 2A"/>
    <property type="match status" value="1"/>
</dbReference>
<dbReference type="InterPro" id="IPR011234">
    <property type="entry name" value="Fumarylacetoacetase-like_C"/>
</dbReference>
<keyword evidence="2" id="KW-0479">Metal-binding</keyword>
<keyword evidence="4" id="KW-0413">Isomerase</keyword>
<protein>
    <submittedName>
        <fullName evidence="4">5-carboxymethyl-2-hydroxymuconate isomerase</fullName>
    </submittedName>
</protein>
<keyword evidence="5" id="KW-1185">Reference proteome</keyword>
<dbReference type="FunFam" id="3.90.850.10:FF:000002">
    <property type="entry name" value="2-hydroxyhepta-2,4-diene-1,7-dioate isomerase"/>
    <property type="match status" value="1"/>
</dbReference>
<organism evidence="4 5">
    <name type="scientific">Paracoccus litorisediminis</name>
    <dbReference type="NCBI Taxonomy" id="2006130"/>
    <lineage>
        <taxon>Bacteria</taxon>
        <taxon>Pseudomonadati</taxon>
        <taxon>Pseudomonadota</taxon>
        <taxon>Alphaproteobacteria</taxon>
        <taxon>Rhodobacterales</taxon>
        <taxon>Paracoccaceae</taxon>
        <taxon>Paracoccus</taxon>
    </lineage>
</organism>
<dbReference type="GO" id="GO:0019752">
    <property type="term" value="P:carboxylic acid metabolic process"/>
    <property type="evidence" value="ECO:0007669"/>
    <property type="project" value="UniProtKB-ARBA"/>
</dbReference>
<dbReference type="Pfam" id="PF01557">
    <property type="entry name" value="FAA_hydrolase"/>
    <property type="match status" value="1"/>
</dbReference>
<dbReference type="Gene3D" id="3.90.850.10">
    <property type="entry name" value="Fumarylacetoacetase-like, C-terminal domain"/>
    <property type="match status" value="1"/>
</dbReference>
<reference evidence="4 5" key="1">
    <citation type="submission" date="2019-11" db="EMBL/GenBank/DDBJ databases">
        <authorList>
            <person name="Dong K."/>
        </authorList>
    </citation>
    <scope>NUCLEOTIDE SEQUENCE [LARGE SCALE GENOMIC DNA]</scope>
    <source>
        <strain evidence="4 5">NBRC 112902</strain>
    </source>
</reference>
<dbReference type="Proteomes" id="UP000449846">
    <property type="component" value="Unassembled WGS sequence"/>
</dbReference>
<gene>
    <name evidence="4" type="ORF">GL300_19265</name>
</gene>
<dbReference type="PANTHER" id="PTHR42796">
    <property type="entry name" value="FUMARYLACETOACETATE HYDROLASE DOMAIN-CONTAINING PROTEIN 2A-RELATED"/>
    <property type="match status" value="1"/>
</dbReference>
<accession>A0A844HSP5</accession>
<dbReference type="InterPro" id="IPR051121">
    <property type="entry name" value="FAH"/>
</dbReference>
<evidence type="ECO:0000313" key="4">
    <source>
        <dbReference type="EMBL" id="MTH61357.1"/>
    </source>
</evidence>
<dbReference type="GO" id="GO:0046872">
    <property type="term" value="F:metal ion binding"/>
    <property type="evidence" value="ECO:0007669"/>
    <property type="project" value="UniProtKB-KW"/>
</dbReference>